<keyword evidence="1" id="KW-0812">Transmembrane</keyword>
<keyword evidence="4" id="KW-1185">Reference proteome</keyword>
<dbReference type="AlphaFoldDB" id="A0A1W1WQD0"/>
<gene>
    <name evidence="3" type="ORF">SAMN05660197_0263</name>
</gene>
<dbReference type="EMBL" id="FWWZ01000001">
    <property type="protein sequence ID" value="SMC08511.1"/>
    <property type="molecule type" value="Genomic_DNA"/>
</dbReference>
<proteinExistence type="predicted"/>
<reference evidence="4" key="1">
    <citation type="submission" date="2017-04" db="EMBL/GenBank/DDBJ databases">
        <authorList>
            <person name="Varghese N."/>
            <person name="Submissions S."/>
        </authorList>
    </citation>
    <scope>NUCLEOTIDE SEQUENCE [LARGE SCALE GENOMIC DNA]</scope>
    <source>
        <strain evidence="4">DSM 16512</strain>
    </source>
</reference>
<feature type="transmembrane region" description="Helical" evidence="1">
    <location>
        <begin position="82"/>
        <end position="100"/>
    </location>
</feature>
<name>A0A1W1WQD0_9BACT</name>
<dbReference type="RefSeq" id="WP_084274789.1">
    <property type="nucleotide sequence ID" value="NZ_AP026671.1"/>
</dbReference>
<dbReference type="Proteomes" id="UP000192602">
    <property type="component" value="Unassembled WGS sequence"/>
</dbReference>
<organism evidence="3 4">
    <name type="scientific">Nitratiruptor tergarcus DSM 16512</name>
    <dbReference type="NCBI Taxonomy" id="1069081"/>
    <lineage>
        <taxon>Bacteria</taxon>
        <taxon>Pseudomonadati</taxon>
        <taxon>Campylobacterota</taxon>
        <taxon>Epsilonproteobacteria</taxon>
        <taxon>Nautiliales</taxon>
        <taxon>Nitratiruptoraceae</taxon>
        <taxon>Nitratiruptor</taxon>
    </lineage>
</organism>
<accession>A0A1W1WQD0</accession>
<dbReference type="InterPro" id="IPR019251">
    <property type="entry name" value="DUF2231_TM"/>
</dbReference>
<keyword evidence="1" id="KW-0472">Membrane</keyword>
<feature type="transmembrane region" description="Helical" evidence="1">
    <location>
        <begin position="39"/>
        <end position="57"/>
    </location>
</feature>
<keyword evidence="1" id="KW-1133">Transmembrane helix</keyword>
<evidence type="ECO:0000259" key="2">
    <source>
        <dbReference type="Pfam" id="PF09990"/>
    </source>
</evidence>
<feature type="transmembrane region" description="Helical" evidence="1">
    <location>
        <begin position="6"/>
        <end position="27"/>
    </location>
</feature>
<dbReference type="OrthoDB" id="8080622at2"/>
<feature type="transmembrane region" description="Helical" evidence="1">
    <location>
        <begin position="112"/>
        <end position="129"/>
    </location>
</feature>
<evidence type="ECO:0000256" key="1">
    <source>
        <dbReference type="SAM" id="Phobius"/>
    </source>
</evidence>
<sequence>MNVIHPPFVHFVVALPLAALFSQLTYLGTKDITYAKASTRILALSLLISFFAVYGGLHDANTILNNNYILEYGKAVIAKHKILGFLTLLILFITTLIKWIATMKKSFTLEKLSLLFIIFTILTVLYEGNMGGSIVYKYSGGIDNHIIKERCEKLK</sequence>
<evidence type="ECO:0000313" key="3">
    <source>
        <dbReference type="EMBL" id="SMC08511.1"/>
    </source>
</evidence>
<protein>
    <submittedName>
        <fullName evidence="3">Uncharacterized membrane protein</fullName>
    </submittedName>
</protein>
<dbReference type="STRING" id="1069081.SAMN05660197_0263"/>
<dbReference type="Pfam" id="PF09990">
    <property type="entry name" value="DUF2231"/>
    <property type="match status" value="1"/>
</dbReference>
<evidence type="ECO:0000313" key="4">
    <source>
        <dbReference type="Proteomes" id="UP000192602"/>
    </source>
</evidence>
<feature type="domain" description="DUF2231" evidence="2">
    <location>
        <begin position="4"/>
        <end position="142"/>
    </location>
</feature>